<evidence type="ECO:0000256" key="1">
    <source>
        <dbReference type="ARBA" id="ARBA00007190"/>
    </source>
</evidence>
<dbReference type="InterPro" id="IPR002109">
    <property type="entry name" value="Glutaredoxin"/>
</dbReference>
<dbReference type="PANTHER" id="PTHR45694:SF18">
    <property type="entry name" value="GLUTAREDOXIN-1-RELATED"/>
    <property type="match status" value="1"/>
</dbReference>
<evidence type="ECO:0000259" key="2">
    <source>
        <dbReference type="Pfam" id="PF00462"/>
    </source>
</evidence>
<dbReference type="GO" id="GO:0005737">
    <property type="term" value="C:cytoplasm"/>
    <property type="evidence" value="ECO:0007669"/>
    <property type="project" value="TreeGrafter"/>
</dbReference>
<dbReference type="GO" id="GO:0034599">
    <property type="term" value="P:cellular response to oxidative stress"/>
    <property type="evidence" value="ECO:0007669"/>
    <property type="project" value="TreeGrafter"/>
</dbReference>
<dbReference type="AlphaFoldDB" id="A0AAW1PHP0"/>
<dbReference type="SUPFAM" id="SSF52833">
    <property type="entry name" value="Thioredoxin-like"/>
    <property type="match status" value="1"/>
</dbReference>
<evidence type="ECO:0000313" key="4">
    <source>
        <dbReference type="Proteomes" id="UP001489004"/>
    </source>
</evidence>
<comment type="caution">
    <text evidence="3">The sequence shown here is derived from an EMBL/GenBank/DDBJ whole genome shotgun (WGS) entry which is preliminary data.</text>
</comment>
<gene>
    <name evidence="3" type="ORF">WJX72_006484</name>
</gene>
<dbReference type="GO" id="GO:0015038">
    <property type="term" value="F:glutathione disulfide oxidoreductase activity"/>
    <property type="evidence" value="ECO:0007669"/>
    <property type="project" value="TreeGrafter"/>
</dbReference>
<dbReference type="PRINTS" id="PR00160">
    <property type="entry name" value="GLUTAREDOXIN"/>
</dbReference>
<dbReference type="Pfam" id="PF00462">
    <property type="entry name" value="Glutaredoxin"/>
    <property type="match status" value="1"/>
</dbReference>
<comment type="similarity">
    <text evidence="1">Belongs to the glutaredoxin family. CPYC subfamily.</text>
</comment>
<organism evidence="3 4">
    <name type="scientific">[Myrmecia] bisecta</name>
    <dbReference type="NCBI Taxonomy" id="41462"/>
    <lineage>
        <taxon>Eukaryota</taxon>
        <taxon>Viridiplantae</taxon>
        <taxon>Chlorophyta</taxon>
        <taxon>core chlorophytes</taxon>
        <taxon>Trebouxiophyceae</taxon>
        <taxon>Trebouxiales</taxon>
        <taxon>Trebouxiaceae</taxon>
        <taxon>Myrmecia</taxon>
    </lineage>
</organism>
<dbReference type="NCBIfam" id="TIGR02180">
    <property type="entry name" value="GRX_euk"/>
    <property type="match status" value="1"/>
</dbReference>
<dbReference type="PANTHER" id="PTHR45694">
    <property type="entry name" value="GLUTAREDOXIN 2"/>
    <property type="match status" value="1"/>
</dbReference>
<dbReference type="EMBL" id="JALJOR010000011">
    <property type="protein sequence ID" value="KAK9808926.1"/>
    <property type="molecule type" value="Genomic_DNA"/>
</dbReference>
<dbReference type="InterPro" id="IPR011899">
    <property type="entry name" value="Glutaredoxin_euk/vir"/>
</dbReference>
<dbReference type="Proteomes" id="UP001489004">
    <property type="component" value="Unassembled WGS sequence"/>
</dbReference>
<proteinExistence type="inferred from homology"/>
<feature type="domain" description="Glutaredoxin" evidence="2">
    <location>
        <begin position="16"/>
        <end position="79"/>
    </location>
</feature>
<name>A0AAW1PHP0_9CHLO</name>
<dbReference type="InterPro" id="IPR036249">
    <property type="entry name" value="Thioredoxin-like_sf"/>
</dbReference>
<dbReference type="Gene3D" id="3.40.30.10">
    <property type="entry name" value="Glutaredoxin"/>
    <property type="match status" value="1"/>
</dbReference>
<evidence type="ECO:0000313" key="3">
    <source>
        <dbReference type="EMBL" id="KAK9808926.1"/>
    </source>
</evidence>
<dbReference type="InterPro" id="IPR014025">
    <property type="entry name" value="Glutaredoxin_subgr"/>
</dbReference>
<dbReference type="PROSITE" id="PS51354">
    <property type="entry name" value="GLUTAREDOXIN_2"/>
    <property type="match status" value="1"/>
</dbReference>
<reference evidence="3 4" key="1">
    <citation type="journal article" date="2024" name="Nat. Commun.">
        <title>Phylogenomics reveals the evolutionary origins of lichenization in chlorophyte algae.</title>
        <authorList>
            <person name="Puginier C."/>
            <person name="Libourel C."/>
            <person name="Otte J."/>
            <person name="Skaloud P."/>
            <person name="Haon M."/>
            <person name="Grisel S."/>
            <person name="Petersen M."/>
            <person name="Berrin J.G."/>
            <person name="Delaux P.M."/>
            <person name="Dal Grande F."/>
            <person name="Keller J."/>
        </authorList>
    </citation>
    <scope>NUCLEOTIDE SEQUENCE [LARGE SCALE GENOMIC DNA]</scope>
    <source>
        <strain evidence="3 4">SAG 2043</strain>
    </source>
</reference>
<dbReference type="CDD" id="cd03419">
    <property type="entry name" value="GRX_GRXh_1_2_like"/>
    <property type="match status" value="1"/>
</dbReference>
<accession>A0AAW1PHP0</accession>
<protein>
    <recommendedName>
        <fullName evidence="2">Glutaredoxin domain-containing protein</fullName>
    </recommendedName>
</protein>
<keyword evidence="4" id="KW-1185">Reference proteome</keyword>
<sequence length="104" mass="11408">MAQSTIDSFVRDNQIAVVSKSFCPFCKKAKLLLDAEAGPGQYAVMEIDERPDTEELQQYLEQITGARSVPRVFIKGKCVGGAEETDQLQLSGELRQMVAELGLA</sequence>